<dbReference type="EMBL" id="CAKMRJ010000001">
    <property type="protein sequence ID" value="CAH1415380.1"/>
    <property type="molecule type" value="Genomic_DNA"/>
</dbReference>
<evidence type="ECO:0000313" key="2">
    <source>
        <dbReference type="EMBL" id="CAH1415380.1"/>
    </source>
</evidence>
<keyword evidence="3" id="KW-1185">Reference proteome</keyword>
<feature type="compositionally biased region" description="Low complexity" evidence="1">
    <location>
        <begin position="288"/>
        <end position="297"/>
    </location>
</feature>
<organism evidence="2 3">
    <name type="scientific">Lactuca virosa</name>
    <dbReference type="NCBI Taxonomy" id="75947"/>
    <lineage>
        <taxon>Eukaryota</taxon>
        <taxon>Viridiplantae</taxon>
        <taxon>Streptophyta</taxon>
        <taxon>Embryophyta</taxon>
        <taxon>Tracheophyta</taxon>
        <taxon>Spermatophyta</taxon>
        <taxon>Magnoliopsida</taxon>
        <taxon>eudicotyledons</taxon>
        <taxon>Gunneridae</taxon>
        <taxon>Pentapetalae</taxon>
        <taxon>asterids</taxon>
        <taxon>campanulids</taxon>
        <taxon>Asterales</taxon>
        <taxon>Asteraceae</taxon>
        <taxon>Cichorioideae</taxon>
        <taxon>Cichorieae</taxon>
        <taxon>Lactucinae</taxon>
        <taxon>Lactuca</taxon>
    </lineage>
</organism>
<feature type="compositionally biased region" description="Polar residues" evidence="1">
    <location>
        <begin position="344"/>
        <end position="361"/>
    </location>
</feature>
<feature type="region of interest" description="Disordered" evidence="1">
    <location>
        <begin position="323"/>
        <end position="361"/>
    </location>
</feature>
<dbReference type="Pfam" id="PF14223">
    <property type="entry name" value="Retrotran_gag_2"/>
    <property type="match status" value="1"/>
</dbReference>
<accession>A0AAU9M090</accession>
<feature type="region of interest" description="Disordered" evidence="1">
    <location>
        <begin position="227"/>
        <end position="297"/>
    </location>
</feature>
<name>A0AAU9M090_9ASTR</name>
<dbReference type="PANTHER" id="PTHR47481:SF41">
    <property type="entry name" value="COPIA-LIKE POLYPROTEIN_RETROTRANSPOSON"/>
    <property type="match status" value="1"/>
</dbReference>
<feature type="compositionally biased region" description="Low complexity" evidence="1">
    <location>
        <begin position="329"/>
        <end position="340"/>
    </location>
</feature>
<dbReference type="PANTHER" id="PTHR47481">
    <property type="match status" value="1"/>
</dbReference>
<evidence type="ECO:0008006" key="4">
    <source>
        <dbReference type="Google" id="ProtNLM"/>
    </source>
</evidence>
<evidence type="ECO:0000256" key="1">
    <source>
        <dbReference type="SAM" id="MobiDB-lite"/>
    </source>
</evidence>
<feature type="compositionally biased region" description="Basic and acidic residues" evidence="1">
    <location>
        <begin position="235"/>
        <end position="270"/>
    </location>
</feature>
<protein>
    <recommendedName>
        <fullName evidence="4">Retrotransposon gag domain-containing protein</fullName>
    </recommendedName>
</protein>
<evidence type="ECO:0000313" key="3">
    <source>
        <dbReference type="Proteomes" id="UP001157418"/>
    </source>
</evidence>
<dbReference type="AlphaFoldDB" id="A0AAU9M090"/>
<sequence>MAGDEVNTDATDKPFGITNIRTYVPITLDLEELNYDTWCELFTACCISFGVKHHISKPASQATTSKWEQIDNLVKLWIFGTIHKSLLQMVLKPGMTAYDLWKGVEDLFRDNKDSSAMQLDQDLRSIEIGDMSIHDYCHKIKVLSDLLANIDQPVPEKNLVIYMINGLGDKFDNVSSIIRHQRPILSFQQARSMLMVEETRLLRPRSSTTAHRDHSSSPTALLAGIDAQNPSHQHRPGDRDRRQNDGGDRRQHSDRQNDGVDRRQHSDRRQQNNRRHGSDRRQQDHRSNSGGNSAWGSWNTYYPPPWVALNWQQMWALGQQAHRQPYPPWAAGSSSGPSRQQRQHAQQPAVFSTWPTNNFQD</sequence>
<proteinExistence type="predicted"/>
<gene>
    <name evidence="2" type="ORF">LVIROSA_LOCUS3233</name>
</gene>
<reference evidence="2 3" key="1">
    <citation type="submission" date="2022-01" db="EMBL/GenBank/DDBJ databases">
        <authorList>
            <person name="Xiong W."/>
            <person name="Schranz E."/>
        </authorList>
    </citation>
    <scope>NUCLEOTIDE SEQUENCE [LARGE SCALE GENOMIC DNA]</scope>
</reference>
<dbReference type="Proteomes" id="UP001157418">
    <property type="component" value="Unassembled WGS sequence"/>
</dbReference>
<comment type="caution">
    <text evidence="2">The sequence shown here is derived from an EMBL/GenBank/DDBJ whole genome shotgun (WGS) entry which is preliminary data.</text>
</comment>